<feature type="compositionally biased region" description="Pro residues" evidence="1">
    <location>
        <begin position="60"/>
        <end position="71"/>
    </location>
</feature>
<evidence type="ECO:0000313" key="2">
    <source>
        <dbReference type="EMBL" id="MDI5970308.1"/>
    </source>
</evidence>
<accession>A0AA90GY34</accession>
<organism evidence="2">
    <name type="scientific">Streptantibioticus silvisoli</name>
    <dbReference type="NCBI Taxonomy" id="2705255"/>
    <lineage>
        <taxon>Bacteria</taxon>
        <taxon>Bacillati</taxon>
        <taxon>Actinomycetota</taxon>
        <taxon>Actinomycetes</taxon>
        <taxon>Kitasatosporales</taxon>
        <taxon>Streptomycetaceae</taxon>
        <taxon>Streptantibioticus</taxon>
    </lineage>
</organism>
<name>A0AA90GY34_9ACTN</name>
<gene>
    <name evidence="2" type="ORF">POF50_013300</name>
</gene>
<comment type="caution">
    <text evidence="2">The sequence shown here is derived from an EMBL/GenBank/DDBJ whole genome shotgun (WGS) entry which is preliminary data.</text>
</comment>
<dbReference type="AlphaFoldDB" id="A0AA90GY34"/>
<proteinExistence type="predicted"/>
<feature type="region of interest" description="Disordered" evidence="1">
    <location>
        <begin position="38"/>
        <end position="79"/>
    </location>
</feature>
<sequence>MAGIHRLPHGPHPLVGELQQGDDLGAERFAVFAGAPHGVAVHPGLDPRSRPVGRAGRPIPATPDAPAPEPETVPDLEPARRTVRAFAAAHFTIMPPDLG</sequence>
<reference evidence="2" key="1">
    <citation type="submission" date="2023-05" db="EMBL/GenBank/DDBJ databases">
        <title>Streptantibioticus silvisoli sp. nov., acidotolerant actinomycetes 1 from pine litter.</title>
        <authorList>
            <person name="Swiecimska M."/>
            <person name="Golinska P."/>
            <person name="Sangal V."/>
            <person name="Wachnowicz B."/>
            <person name="Goodfellow M."/>
        </authorList>
    </citation>
    <scope>NUCLEOTIDE SEQUENCE</scope>
    <source>
        <strain evidence="2">SL13</strain>
    </source>
</reference>
<dbReference type="EMBL" id="JABXJJ020000014">
    <property type="protein sequence ID" value="MDI5970308.1"/>
    <property type="molecule type" value="Genomic_DNA"/>
</dbReference>
<protein>
    <submittedName>
        <fullName evidence="2">Uncharacterized protein</fullName>
    </submittedName>
</protein>
<feature type="region of interest" description="Disordered" evidence="1">
    <location>
        <begin position="1"/>
        <end position="21"/>
    </location>
</feature>
<dbReference type="RefSeq" id="WP_282698706.1">
    <property type="nucleotide sequence ID" value="NZ_JABXJJ020000014.1"/>
</dbReference>
<evidence type="ECO:0000256" key="1">
    <source>
        <dbReference type="SAM" id="MobiDB-lite"/>
    </source>
</evidence>